<keyword evidence="4" id="KW-1185">Reference proteome</keyword>
<dbReference type="EMBL" id="LGTL01000007">
    <property type="protein sequence ID" value="KPA80775.1"/>
    <property type="molecule type" value="Genomic_DNA"/>
</dbReference>
<dbReference type="OrthoDB" id="252897at2759"/>
<dbReference type="Proteomes" id="UP000037923">
    <property type="component" value="Unassembled WGS sequence"/>
</dbReference>
<organism evidence="3 4">
    <name type="scientific">Leptomonas pyrrhocoris</name>
    <name type="common">Firebug parasite</name>
    <dbReference type="NCBI Taxonomy" id="157538"/>
    <lineage>
        <taxon>Eukaryota</taxon>
        <taxon>Discoba</taxon>
        <taxon>Euglenozoa</taxon>
        <taxon>Kinetoplastea</taxon>
        <taxon>Metakinetoplastina</taxon>
        <taxon>Trypanosomatida</taxon>
        <taxon>Trypanosomatidae</taxon>
        <taxon>Leishmaniinae</taxon>
        <taxon>Leptomonas</taxon>
    </lineage>
</organism>
<dbReference type="SUPFAM" id="SSF50156">
    <property type="entry name" value="PDZ domain-like"/>
    <property type="match status" value="1"/>
</dbReference>
<evidence type="ECO:0000313" key="3">
    <source>
        <dbReference type="EMBL" id="KPA80775.1"/>
    </source>
</evidence>
<dbReference type="SMR" id="A0A0M9G233"/>
<dbReference type="InterPro" id="IPR036034">
    <property type="entry name" value="PDZ_sf"/>
</dbReference>
<sequence length="297" mass="32337">MNDELHALVASAEPAARSLMVTDEHAARTALTNDESEDRDAAGKAAAAAERDLVDAAAGYNAEYRERMMAKALPDFNVPPPRPFIGFSLAEDVKRGILVVDGLYKGGPAYQTGIRIGDILLRVCGVAVNTIAEARRVVDARCRCGRVAPFTLVTQMNQQYSVALWIMTADPQHSEKPFFFDVHLHDRLESPRKKNIVESMDVLRTPAVSADNTPRTSPARETTPRSRQELYVSPASSFAAVTPQRPTMPAPRSSHRRGNDDSGGFDDDVRSAATATGSNGLSPGRGESKPRHRMLQN</sequence>
<feature type="domain" description="PDZ" evidence="2">
    <location>
        <begin position="85"/>
        <end position="128"/>
    </location>
</feature>
<accession>A0A0M9G233</accession>
<name>A0A0M9G233_LEPPY</name>
<gene>
    <name evidence="3" type="ORF">ABB37_04223</name>
</gene>
<evidence type="ECO:0000313" key="4">
    <source>
        <dbReference type="Proteomes" id="UP000037923"/>
    </source>
</evidence>
<dbReference type="RefSeq" id="XP_015659214.1">
    <property type="nucleotide sequence ID" value="XM_015801813.1"/>
</dbReference>
<feature type="region of interest" description="Disordered" evidence="1">
    <location>
        <begin position="199"/>
        <end position="297"/>
    </location>
</feature>
<dbReference type="PROSITE" id="PS50106">
    <property type="entry name" value="PDZ"/>
    <property type="match status" value="1"/>
</dbReference>
<proteinExistence type="predicted"/>
<dbReference type="InterPro" id="IPR001478">
    <property type="entry name" value="PDZ"/>
</dbReference>
<evidence type="ECO:0000259" key="2">
    <source>
        <dbReference type="PROSITE" id="PS50106"/>
    </source>
</evidence>
<dbReference type="AlphaFoldDB" id="A0A0M9G233"/>
<protein>
    <submittedName>
        <fullName evidence="3">Putative viscerotropic leishmaniasis antigen</fullName>
    </submittedName>
</protein>
<dbReference type="OMA" id="ALWIMTA"/>
<dbReference type="GeneID" id="26904514"/>
<dbReference type="Gene3D" id="2.30.42.10">
    <property type="match status" value="1"/>
</dbReference>
<comment type="caution">
    <text evidence="3">The sequence shown here is derived from an EMBL/GenBank/DDBJ whole genome shotgun (WGS) entry which is preliminary data.</text>
</comment>
<evidence type="ECO:0000256" key="1">
    <source>
        <dbReference type="SAM" id="MobiDB-lite"/>
    </source>
</evidence>
<dbReference type="SMART" id="SM00228">
    <property type="entry name" value="PDZ"/>
    <property type="match status" value="1"/>
</dbReference>
<feature type="compositionally biased region" description="Polar residues" evidence="1">
    <location>
        <begin position="210"/>
        <end position="220"/>
    </location>
</feature>
<reference evidence="3 4" key="1">
    <citation type="submission" date="2015-07" db="EMBL/GenBank/DDBJ databases">
        <title>High-quality genome of monoxenous trypanosomatid Leptomonas pyrrhocoris.</title>
        <authorList>
            <person name="Flegontov P."/>
            <person name="Butenko A."/>
            <person name="Firsov S."/>
            <person name="Vlcek C."/>
            <person name="Logacheva M.D."/>
            <person name="Field M."/>
            <person name="Filatov D."/>
            <person name="Flegontova O."/>
            <person name="Gerasimov E."/>
            <person name="Jackson A.P."/>
            <person name="Kelly S."/>
            <person name="Opperdoes F."/>
            <person name="O'Reilly A."/>
            <person name="Votypka J."/>
            <person name="Yurchenko V."/>
            <person name="Lukes J."/>
        </authorList>
    </citation>
    <scope>NUCLEOTIDE SEQUENCE [LARGE SCALE GENOMIC DNA]</scope>
    <source>
        <strain evidence="3">H10</strain>
    </source>
</reference>
<dbReference type="Pfam" id="PF00595">
    <property type="entry name" value="PDZ"/>
    <property type="match status" value="1"/>
</dbReference>
<dbReference type="VEuPathDB" id="TriTrypDB:LpyrH10_07_0300"/>